<keyword evidence="1 4" id="KW-0349">Heme</keyword>
<evidence type="ECO:0000313" key="7">
    <source>
        <dbReference type="EMBL" id="GFO68085.1"/>
    </source>
</evidence>
<dbReference type="InterPro" id="IPR036909">
    <property type="entry name" value="Cyt_c-like_dom_sf"/>
</dbReference>
<evidence type="ECO:0000256" key="3">
    <source>
        <dbReference type="ARBA" id="ARBA00023004"/>
    </source>
</evidence>
<protein>
    <submittedName>
        <fullName evidence="7">Cytochrome c</fullName>
    </submittedName>
</protein>
<gene>
    <name evidence="7" type="ORF">GMLC_16640</name>
</gene>
<feature type="signal peptide" evidence="5">
    <location>
        <begin position="1"/>
        <end position="39"/>
    </location>
</feature>
<evidence type="ECO:0000256" key="4">
    <source>
        <dbReference type="PROSITE-ProRule" id="PRU00433"/>
    </source>
</evidence>
<dbReference type="EMBL" id="BLXZ01000003">
    <property type="protein sequence ID" value="GFO68085.1"/>
    <property type="molecule type" value="Genomic_DNA"/>
</dbReference>
<reference evidence="8" key="1">
    <citation type="submission" date="2020-06" db="EMBL/GenBank/DDBJ databases">
        <title>Draft genomic sequecing of Geomonas sp. Red745.</title>
        <authorList>
            <person name="Itoh H."/>
            <person name="Xu Z.X."/>
            <person name="Ushijima N."/>
            <person name="Masuda Y."/>
            <person name="Shiratori Y."/>
            <person name="Senoo K."/>
        </authorList>
    </citation>
    <scope>NUCLEOTIDE SEQUENCE [LARGE SCALE GENOMIC DNA]</scope>
    <source>
        <strain evidence="8">Red745</strain>
    </source>
</reference>
<accession>A0A6V8N677</accession>
<dbReference type="SUPFAM" id="SSF53822">
    <property type="entry name" value="Periplasmic binding protein-like I"/>
    <property type="match status" value="1"/>
</dbReference>
<dbReference type="RefSeq" id="WP_183360612.1">
    <property type="nucleotide sequence ID" value="NZ_BLXZ01000003.1"/>
</dbReference>
<dbReference type="GO" id="GO:0046872">
    <property type="term" value="F:metal ion binding"/>
    <property type="evidence" value="ECO:0007669"/>
    <property type="project" value="UniProtKB-KW"/>
</dbReference>
<dbReference type="Gene3D" id="1.10.760.10">
    <property type="entry name" value="Cytochrome c-like domain"/>
    <property type="match status" value="1"/>
</dbReference>
<evidence type="ECO:0000256" key="1">
    <source>
        <dbReference type="ARBA" id="ARBA00022617"/>
    </source>
</evidence>
<evidence type="ECO:0000256" key="5">
    <source>
        <dbReference type="SAM" id="SignalP"/>
    </source>
</evidence>
<evidence type="ECO:0000259" key="6">
    <source>
        <dbReference type="PROSITE" id="PS51007"/>
    </source>
</evidence>
<keyword evidence="3 4" id="KW-0408">Iron</keyword>
<dbReference type="SUPFAM" id="SSF46626">
    <property type="entry name" value="Cytochrome c"/>
    <property type="match status" value="1"/>
</dbReference>
<keyword evidence="8" id="KW-1185">Reference proteome</keyword>
<dbReference type="GO" id="GO:0020037">
    <property type="term" value="F:heme binding"/>
    <property type="evidence" value="ECO:0007669"/>
    <property type="project" value="InterPro"/>
</dbReference>
<evidence type="ECO:0000256" key="2">
    <source>
        <dbReference type="ARBA" id="ARBA00022723"/>
    </source>
</evidence>
<keyword evidence="5" id="KW-0732">Signal</keyword>
<dbReference type="Gene3D" id="3.40.50.2300">
    <property type="match status" value="2"/>
</dbReference>
<comment type="caution">
    <text evidence="7">The sequence shown here is derived from an EMBL/GenBank/DDBJ whole genome shotgun (WGS) entry which is preliminary data.</text>
</comment>
<dbReference type="PROSITE" id="PS51007">
    <property type="entry name" value="CYTC"/>
    <property type="match status" value="1"/>
</dbReference>
<proteinExistence type="predicted"/>
<organism evidence="7 8">
    <name type="scientific">Geomonas limicola</name>
    <dbReference type="NCBI Taxonomy" id="2740186"/>
    <lineage>
        <taxon>Bacteria</taxon>
        <taxon>Pseudomonadati</taxon>
        <taxon>Thermodesulfobacteriota</taxon>
        <taxon>Desulfuromonadia</taxon>
        <taxon>Geobacterales</taxon>
        <taxon>Geobacteraceae</taxon>
        <taxon>Geomonas</taxon>
    </lineage>
</organism>
<evidence type="ECO:0000313" key="8">
    <source>
        <dbReference type="Proteomes" id="UP000587586"/>
    </source>
</evidence>
<keyword evidence="2 4" id="KW-0479">Metal-binding</keyword>
<dbReference type="AlphaFoldDB" id="A0A6V8N677"/>
<dbReference type="InterPro" id="IPR028082">
    <property type="entry name" value="Peripla_BP_I"/>
</dbReference>
<dbReference type="InterPro" id="IPR009056">
    <property type="entry name" value="Cyt_c-like_dom"/>
</dbReference>
<feature type="domain" description="Cytochrome c" evidence="6">
    <location>
        <begin position="43"/>
        <end position="176"/>
    </location>
</feature>
<dbReference type="Proteomes" id="UP000587586">
    <property type="component" value="Unassembled WGS sequence"/>
</dbReference>
<sequence length="579" mass="63956">MTRSTWHRLKARLSSLFSRAALAIPLFLCVLGPAFPAHAATKEELKLGERIYREGILPSGERLRVNLHGEPAAPGLTFTCASCHLRSGLGAFDEGVYVPAINGEKLFKPLPRTYKGIVLNEGAEPPLRPAYTEAALIEALRHGKDPNGRQLSASMPQYQFEEKDLKLLVAYLKSLSVEFSPGISEDRIRIATVVSDDLPPAKRDALFTTLTFFVNLKNGQIKGFGNPRSGSKSRLMAENMLPSRELVTKSLSLARWVLRGSPDTWRAQLEEYYRNDPVFAMVGGAVNGSWQPIHQFCEQNGIPSIFPATDLPVLSENDWYTLYQSKGFYQEGESAAHFLAQKQVNETALVEIVRESPQGKALAAGFRHAWQELGQIAPVTVSLPAGEKLEAKALQSAMEKAGEGGRAVRLLVWDDASALPALALFKEKLRPEALVLSGRYLGESLWTLPEPVRGFTYLTYPYIFMPLPKPVMGRTLIPEDTKQAMRKGEVPVRSETQQVIAQTNAVTQLLSLLLMDLKGNYYRDNLLDVAGMMTDQPHPLFGRLSFGTGQRYASKGCYVVQLGPGTNPELVKQTGWSAQ</sequence>
<name>A0A6V8N677_9BACT</name>
<feature type="chain" id="PRO_5028046640" evidence="5">
    <location>
        <begin position="40"/>
        <end position="579"/>
    </location>
</feature>
<dbReference type="GO" id="GO:0009055">
    <property type="term" value="F:electron transfer activity"/>
    <property type="evidence" value="ECO:0007669"/>
    <property type="project" value="InterPro"/>
</dbReference>